<feature type="compositionally biased region" description="Polar residues" evidence="1">
    <location>
        <begin position="25"/>
        <end position="37"/>
    </location>
</feature>
<proteinExistence type="predicted"/>
<feature type="signal peptide" evidence="2">
    <location>
        <begin position="1"/>
        <end position="21"/>
    </location>
</feature>
<evidence type="ECO:0000256" key="1">
    <source>
        <dbReference type="SAM" id="MobiDB-lite"/>
    </source>
</evidence>
<sequence length="146" mass="16482">MMMTMVMMMVMVMTMPMAARAVKRTSPTPKNLTTSDTGPDRIRSKVNIENTIQMAQHNRARAAPPPSRRQWCRAPSFWHIFESVKTNNSESRIMSTQEEASRGVPCLELADRPSPSRRPPVVDSIFRNFWCSPNPLTPRAGVLAPL</sequence>
<organism evidence="3">
    <name type="scientific">Anopheles darlingi</name>
    <name type="common">Mosquito</name>
    <dbReference type="NCBI Taxonomy" id="43151"/>
    <lineage>
        <taxon>Eukaryota</taxon>
        <taxon>Metazoa</taxon>
        <taxon>Ecdysozoa</taxon>
        <taxon>Arthropoda</taxon>
        <taxon>Hexapoda</taxon>
        <taxon>Insecta</taxon>
        <taxon>Pterygota</taxon>
        <taxon>Neoptera</taxon>
        <taxon>Endopterygota</taxon>
        <taxon>Diptera</taxon>
        <taxon>Nematocera</taxon>
        <taxon>Culicoidea</taxon>
        <taxon>Culicidae</taxon>
        <taxon>Anophelinae</taxon>
        <taxon>Anopheles</taxon>
    </lineage>
</organism>
<reference evidence="3" key="1">
    <citation type="submission" date="2018-01" db="EMBL/GenBank/DDBJ databases">
        <title>An insight into the sialome of Amazonian anophelines.</title>
        <authorList>
            <person name="Ribeiro J.M."/>
            <person name="Scarpassa V."/>
            <person name="Calvo E."/>
        </authorList>
    </citation>
    <scope>NUCLEOTIDE SEQUENCE</scope>
</reference>
<accession>A0A2M4DCT9</accession>
<evidence type="ECO:0000313" key="3">
    <source>
        <dbReference type="EMBL" id="MBW75387.1"/>
    </source>
</evidence>
<dbReference type="AlphaFoldDB" id="A0A2M4DCT9"/>
<evidence type="ECO:0000256" key="2">
    <source>
        <dbReference type="SAM" id="SignalP"/>
    </source>
</evidence>
<protein>
    <submittedName>
        <fullName evidence="3">Putative secreted protein</fullName>
    </submittedName>
</protein>
<feature type="chain" id="PRO_5014753367" evidence="2">
    <location>
        <begin position="22"/>
        <end position="146"/>
    </location>
</feature>
<name>A0A2M4DCT9_ANODA</name>
<feature type="region of interest" description="Disordered" evidence="1">
    <location>
        <begin position="21"/>
        <end position="41"/>
    </location>
</feature>
<keyword evidence="2" id="KW-0732">Signal</keyword>
<dbReference type="EMBL" id="GGFL01011209">
    <property type="protein sequence ID" value="MBW75387.1"/>
    <property type="molecule type" value="Transcribed_RNA"/>
</dbReference>